<dbReference type="Proteomes" id="UP000789752">
    <property type="component" value="Unassembled WGS sequence"/>
</dbReference>
<feature type="transmembrane region" description="Helical" evidence="7">
    <location>
        <begin position="33"/>
        <end position="50"/>
    </location>
</feature>
<keyword evidence="4 7" id="KW-0812">Transmembrane</keyword>
<feature type="transmembrane region" description="Helical" evidence="7">
    <location>
        <begin position="244"/>
        <end position="267"/>
    </location>
</feature>
<gene>
    <name evidence="9" type="primary">ssuC_6</name>
    <name evidence="9" type="ORF">R54767_01400</name>
</gene>
<dbReference type="CDD" id="cd06261">
    <property type="entry name" value="TM_PBP2"/>
    <property type="match status" value="1"/>
</dbReference>
<feature type="transmembrane region" description="Helical" evidence="7">
    <location>
        <begin position="70"/>
        <end position="89"/>
    </location>
</feature>
<evidence type="ECO:0000256" key="2">
    <source>
        <dbReference type="ARBA" id="ARBA00022448"/>
    </source>
</evidence>
<comment type="similarity">
    <text evidence="7">Belongs to the binding-protein-dependent transport system permease family.</text>
</comment>
<dbReference type="EMBL" id="CAJQYY010000006">
    <property type="protein sequence ID" value="CAG4892770.1"/>
    <property type="molecule type" value="Genomic_DNA"/>
</dbReference>
<organism evidence="9 10">
    <name type="scientific">Paraburkholderia gardini</name>
    <dbReference type="NCBI Taxonomy" id="2823469"/>
    <lineage>
        <taxon>Bacteria</taxon>
        <taxon>Pseudomonadati</taxon>
        <taxon>Pseudomonadota</taxon>
        <taxon>Betaproteobacteria</taxon>
        <taxon>Burkholderiales</taxon>
        <taxon>Burkholderiaceae</taxon>
        <taxon>Paraburkholderia</taxon>
    </lineage>
</organism>
<evidence type="ECO:0000313" key="10">
    <source>
        <dbReference type="Proteomes" id="UP000789752"/>
    </source>
</evidence>
<evidence type="ECO:0000256" key="7">
    <source>
        <dbReference type="RuleBase" id="RU363032"/>
    </source>
</evidence>
<proteinExistence type="inferred from homology"/>
<comment type="caution">
    <text evidence="9">The sequence shown here is derived from an EMBL/GenBank/DDBJ whole genome shotgun (WGS) entry which is preliminary data.</text>
</comment>
<feature type="transmembrane region" description="Helical" evidence="7">
    <location>
        <begin position="96"/>
        <end position="116"/>
    </location>
</feature>
<reference evidence="9 10" key="1">
    <citation type="submission" date="2021-04" db="EMBL/GenBank/DDBJ databases">
        <authorList>
            <person name="Vanwijnsberghe S."/>
        </authorList>
    </citation>
    <scope>NUCLEOTIDE SEQUENCE [LARGE SCALE GENOMIC DNA]</scope>
    <source>
        <strain evidence="9 10">LMG 32171</strain>
    </source>
</reference>
<evidence type="ECO:0000256" key="4">
    <source>
        <dbReference type="ARBA" id="ARBA00022692"/>
    </source>
</evidence>
<evidence type="ECO:0000259" key="8">
    <source>
        <dbReference type="PROSITE" id="PS50928"/>
    </source>
</evidence>
<keyword evidence="10" id="KW-1185">Reference proteome</keyword>
<dbReference type="Gene3D" id="1.10.3720.10">
    <property type="entry name" value="MetI-like"/>
    <property type="match status" value="1"/>
</dbReference>
<sequence>MAERQLEQTGHFATRPAFNAFDSGIEKVRHLKIWAFLNRYGVLILFFALWQTGSSRGWLNPAVIPPVDAIVRALFAALVNGVLLGDLFISLQRAGIAFGAAVVVSIPLGLVMGTFSRFENAIDPILQMFRQTSALAVYPIFILLMGLGETSKVFVIFWATVFPLLMNTMTGVKQVDRRLIEMASMFGASKLQTFRRVTLPGAIPSIFVGLRLSAGTALLMLVASEMIGANQGLGFKVMQAQYNFQIPLMFGAIVLLAGLGLLSNYSLIFLQRKICKWVDPRDIG</sequence>
<dbReference type="InterPro" id="IPR000515">
    <property type="entry name" value="MetI-like"/>
</dbReference>
<feature type="transmembrane region" description="Helical" evidence="7">
    <location>
        <begin position="199"/>
        <end position="224"/>
    </location>
</feature>
<dbReference type="PANTHER" id="PTHR30151">
    <property type="entry name" value="ALKANE SULFONATE ABC TRANSPORTER-RELATED, MEMBRANE SUBUNIT"/>
    <property type="match status" value="1"/>
</dbReference>
<keyword evidence="5 7" id="KW-1133">Transmembrane helix</keyword>
<accession>A0ABN7QH31</accession>
<dbReference type="InterPro" id="IPR035906">
    <property type="entry name" value="MetI-like_sf"/>
</dbReference>
<keyword evidence="3" id="KW-1003">Cell membrane</keyword>
<evidence type="ECO:0000256" key="3">
    <source>
        <dbReference type="ARBA" id="ARBA00022475"/>
    </source>
</evidence>
<keyword evidence="2 7" id="KW-0813">Transport</keyword>
<dbReference type="SUPFAM" id="SSF161098">
    <property type="entry name" value="MetI-like"/>
    <property type="match status" value="1"/>
</dbReference>
<evidence type="ECO:0000256" key="1">
    <source>
        <dbReference type="ARBA" id="ARBA00004651"/>
    </source>
</evidence>
<dbReference type="Pfam" id="PF00528">
    <property type="entry name" value="BPD_transp_1"/>
    <property type="match status" value="1"/>
</dbReference>
<protein>
    <submittedName>
        <fullName evidence="9">Aliphatic sulfonates transport permease protein SsuC</fullName>
    </submittedName>
</protein>
<feature type="transmembrane region" description="Helical" evidence="7">
    <location>
        <begin position="136"/>
        <end position="165"/>
    </location>
</feature>
<evidence type="ECO:0000256" key="5">
    <source>
        <dbReference type="ARBA" id="ARBA00022989"/>
    </source>
</evidence>
<feature type="domain" description="ABC transmembrane type-1" evidence="8">
    <location>
        <begin position="87"/>
        <end position="271"/>
    </location>
</feature>
<evidence type="ECO:0000313" key="9">
    <source>
        <dbReference type="EMBL" id="CAG4892770.1"/>
    </source>
</evidence>
<dbReference type="PROSITE" id="PS50928">
    <property type="entry name" value="ABC_TM1"/>
    <property type="match status" value="1"/>
</dbReference>
<evidence type="ECO:0000256" key="6">
    <source>
        <dbReference type="ARBA" id="ARBA00023136"/>
    </source>
</evidence>
<dbReference type="PANTHER" id="PTHR30151:SF0">
    <property type="entry name" value="ABC TRANSPORTER PERMEASE PROTEIN MJ0413-RELATED"/>
    <property type="match status" value="1"/>
</dbReference>
<keyword evidence="6 7" id="KW-0472">Membrane</keyword>
<comment type="subcellular location">
    <subcellularLocation>
        <location evidence="1 7">Cell membrane</location>
        <topology evidence="1 7">Multi-pass membrane protein</topology>
    </subcellularLocation>
</comment>
<name>A0ABN7QH31_9BURK</name>